<dbReference type="AlphaFoldDB" id="A0A1D3CSL1"/>
<proteinExistence type="predicted"/>
<evidence type="ECO:0000313" key="3">
    <source>
        <dbReference type="Proteomes" id="UP000095192"/>
    </source>
</evidence>
<evidence type="ECO:0000313" key="2">
    <source>
        <dbReference type="EMBL" id="OEH74184.1"/>
    </source>
</evidence>
<dbReference type="VEuPathDB" id="ToxoDB:cyc_04397"/>
<reference evidence="2 3" key="1">
    <citation type="journal article" date="2016" name="BMC Genomics">
        <title>Comparative genomics reveals Cyclospora cayetanensis possesses coccidia-like metabolism and invasion components but unique surface antigens.</title>
        <authorList>
            <person name="Liu S."/>
            <person name="Wang L."/>
            <person name="Zheng H."/>
            <person name="Xu Z."/>
            <person name="Roellig D.M."/>
            <person name="Li N."/>
            <person name="Frace M.A."/>
            <person name="Tang K."/>
            <person name="Arrowood M.J."/>
            <person name="Moss D.M."/>
            <person name="Zhang L."/>
            <person name="Feng Y."/>
            <person name="Xiao L."/>
        </authorList>
    </citation>
    <scope>NUCLEOTIDE SEQUENCE [LARGE SCALE GENOMIC DNA]</scope>
    <source>
        <strain evidence="2 3">CHN_HEN01</strain>
    </source>
</reference>
<sequence length="159" mass="18134">MNVDLSVAKLTDGRTACGRLGRMQHNGFSVLLNPDAATSDQQIEKMNAAATRQFARLWAESGVQRELRLRYRHTRRVTRGQGGRREVLRRRLQGRMLLRQQKEQVSKIQWQEPLHLKAHQLEMLLKALRANGEAEARKSSQTAEAGHSKQQHSHTALPV</sequence>
<dbReference type="VEuPathDB" id="ToxoDB:LOC34620935"/>
<dbReference type="EMBL" id="JROU02002101">
    <property type="protein sequence ID" value="OEH74184.1"/>
    <property type="molecule type" value="Genomic_DNA"/>
</dbReference>
<evidence type="ECO:0000256" key="1">
    <source>
        <dbReference type="SAM" id="MobiDB-lite"/>
    </source>
</evidence>
<gene>
    <name evidence="2" type="ORF">cyc_04397</name>
</gene>
<protein>
    <submittedName>
        <fullName evidence="2">Uncharacterized protein</fullName>
    </submittedName>
</protein>
<dbReference type="Proteomes" id="UP000095192">
    <property type="component" value="Unassembled WGS sequence"/>
</dbReference>
<feature type="region of interest" description="Disordered" evidence="1">
    <location>
        <begin position="132"/>
        <end position="159"/>
    </location>
</feature>
<comment type="caution">
    <text evidence="2">The sequence shown here is derived from an EMBL/GenBank/DDBJ whole genome shotgun (WGS) entry which is preliminary data.</text>
</comment>
<keyword evidence="3" id="KW-1185">Reference proteome</keyword>
<dbReference type="InParanoid" id="A0A1D3CSL1"/>
<accession>A0A1D3CSL1</accession>
<organism evidence="2 3">
    <name type="scientific">Cyclospora cayetanensis</name>
    <dbReference type="NCBI Taxonomy" id="88456"/>
    <lineage>
        <taxon>Eukaryota</taxon>
        <taxon>Sar</taxon>
        <taxon>Alveolata</taxon>
        <taxon>Apicomplexa</taxon>
        <taxon>Conoidasida</taxon>
        <taxon>Coccidia</taxon>
        <taxon>Eucoccidiorida</taxon>
        <taxon>Eimeriorina</taxon>
        <taxon>Eimeriidae</taxon>
        <taxon>Cyclospora</taxon>
    </lineage>
</organism>
<name>A0A1D3CSL1_9EIME</name>